<proteinExistence type="predicted"/>
<evidence type="ECO:0000313" key="1">
    <source>
        <dbReference type="EMBL" id="CAG6767159.1"/>
    </source>
</evidence>
<sequence>MFKTKYLFLNTMFFFVNENTKLRTFRGLCIKNGPNKTIKLEKSSANHSKMFTLEMTSSSYAHKAHIIRPSIVIFIHIHNIINHIKTIQLSYTNNGQNIILVHTFL</sequence>
<organism evidence="1">
    <name type="scientific">Cacopsylla melanoneura</name>
    <dbReference type="NCBI Taxonomy" id="428564"/>
    <lineage>
        <taxon>Eukaryota</taxon>
        <taxon>Metazoa</taxon>
        <taxon>Ecdysozoa</taxon>
        <taxon>Arthropoda</taxon>
        <taxon>Hexapoda</taxon>
        <taxon>Insecta</taxon>
        <taxon>Pterygota</taxon>
        <taxon>Neoptera</taxon>
        <taxon>Paraneoptera</taxon>
        <taxon>Hemiptera</taxon>
        <taxon>Sternorrhyncha</taxon>
        <taxon>Psylloidea</taxon>
        <taxon>Psyllidae</taxon>
        <taxon>Psyllinae</taxon>
        <taxon>Cacopsylla</taxon>
    </lineage>
</organism>
<protein>
    <submittedName>
        <fullName evidence="1">Uncharacterized protein</fullName>
    </submittedName>
</protein>
<name>A0A8D9EW47_9HEMI</name>
<reference evidence="1" key="1">
    <citation type="submission" date="2021-05" db="EMBL/GenBank/DDBJ databases">
        <authorList>
            <person name="Alioto T."/>
            <person name="Alioto T."/>
            <person name="Gomez Garrido J."/>
        </authorList>
    </citation>
    <scope>NUCLEOTIDE SEQUENCE</scope>
</reference>
<accession>A0A8D9EW47</accession>
<dbReference type="EMBL" id="HBUF01572560">
    <property type="protein sequence ID" value="CAG6767159.1"/>
    <property type="molecule type" value="Transcribed_RNA"/>
</dbReference>
<dbReference type="AlphaFoldDB" id="A0A8D9EW47"/>